<dbReference type="KEGG" id="gat:120817125"/>
<dbReference type="PANTHER" id="PTHR28489:SF4">
    <property type="entry name" value="PROTEIN RD3-LIKE"/>
    <property type="match status" value="1"/>
</dbReference>
<reference evidence="2" key="3">
    <citation type="submission" date="2025-09" db="UniProtKB">
        <authorList>
            <consortium name="Ensembl"/>
        </authorList>
    </citation>
    <scope>IDENTIFICATION</scope>
</reference>
<keyword evidence="3" id="KW-1185">Reference proteome</keyword>
<dbReference type="PANTHER" id="PTHR28489">
    <property type="entry name" value="RENTINAL DEGENERATION 3-LIKE"/>
    <property type="match status" value="1"/>
</dbReference>
<protein>
    <submittedName>
        <fullName evidence="2">Zgc:162144</fullName>
    </submittedName>
</protein>
<feature type="region of interest" description="Disordered" evidence="1">
    <location>
        <begin position="172"/>
        <end position="236"/>
    </location>
</feature>
<evidence type="ECO:0000256" key="1">
    <source>
        <dbReference type="SAM" id="MobiDB-lite"/>
    </source>
</evidence>
<reference evidence="2" key="2">
    <citation type="submission" date="2025-08" db="UniProtKB">
        <authorList>
            <consortium name="Ensembl"/>
        </authorList>
    </citation>
    <scope>IDENTIFICATION</scope>
</reference>
<dbReference type="Ensembl" id="ENSGACT00000050175.1">
    <property type="protein sequence ID" value="ENSGACP00000044658.1"/>
    <property type="gene ID" value="ENSGACG00000033799.1"/>
</dbReference>
<reference evidence="2 3" key="1">
    <citation type="journal article" date="2021" name="G3 (Bethesda)">
        <title>Improved contiguity of the threespine stickleback genome using long-read sequencing.</title>
        <authorList>
            <person name="Nath S."/>
            <person name="Shaw D.E."/>
            <person name="White M.A."/>
        </authorList>
    </citation>
    <scope>NUCLEOTIDE SEQUENCE [LARGE SCALE GENOMIC DNA]</scope>
    <source>
        <strain evidence="2 3">Lake Benthic</strain>
    </source>
</reference>
<dbReference type="InterPro" id="IPR028092">
    <property type="entry name" value="RD3"/>
</dbReference>
<proteinExistence type="predicted"/>
<evidence type="ECO:0000313" key="3">
    <source>
        <dbReference type="Proteomes" id="UP000007635"/>
    </source>
</evidence>
<dbReference type="RefSeq" id="XP_040028912.1">
    <property type="nucleotide sequence ID" value="XM_040172978.1"/>
</dbReference>
<accession>A0AAQ4Q2U6</accession>
<dbReference type="GeneTree" id="ENSGT00390000002089"/>
<dbReference type="Pfam" id="PF14473">
    <property type="entry name" value="RD3"/>
    <property type="match status" value="1"/>
</dbReference>
<dbReference type="Proteomes" id="UP000007635">
    <property type="component" value="Chromosome IV"/>
</dbReference>
<dbReference type="AlphaFoldDB" id="A0AAQ4Q2U6"/>
<feature type="compositionally biased region" description="Gly residues" evidence="1">
    <location>
        <begin position="174"/>
        <end position="184"/>
    </location>
</feature>
<dbReference type="GeneID" id="120817125"/>
<name>A0AAQ4Q2U6_GASAC</name>
<sequence>MAMFPWSAVFSLEPKVPGQRSPEELVTNTLMLELGAMVKRTERIRLERATEGRRRRRSSSSSAADYSWLASAPTQQPYELTPNDLLELQGLCVKVPPAQCGPLIVRFRRLVSEMEPDVHEVPRVFRSLLRECTDESSGGEDARARAGGLFGRQQRSKSLSFVTFRSKFRTGQLFRGGGGGGGSRGNLDQQVDWSDEEDAQGEEEEEEEVEAIKARARKGRSRSMPEISPVEQSAQG</sequence>
<feature type="compositionally biased region" description="Acidic residues" evidence="1">
    <location>
        <begin position="193"/>
        <end position="209"/>
    </location>
</feature>
<organism evidence="2 3">
    <name type="scientific">Gasterosteus aculeatus aculeatus</name>
    <name type="common">three-spined stickleback</name>
    <dbReference type="NCBI Taxonomy" id="481459"/>
    <lineage>
        <taxon>Eukaryota</taxon>
        <taxon>Metazoa</taxon>
        <taxon>Chordata</taxon>
        <taxon>Craniata</taxon>
        <taxon>Vertebrata</taxon>
        <taxon>Euteleostomi</taxon>
        <taxon>Actinopterygii</taxon>
        <taxon>Neopterygii</taxon>
        <taxon>Teleostei</taxon>
        <taxon>Neoteleostei</taxon>
        <taxon>Acanthomorphata</taxon>
        <taxon>Eupercaria</taxon>
        <taxon>Perciformes</taxon>
        <taxon>Cottioidei</taxon>
        <taxon>Gasterosteales</taxon>
        <taxon>Gasterosteidae</taxon>
        <taxon>Gasterosteus</taxon>
    </lineage>
</organism>
<evidence type="ECO:0000313" key="2">
    <source>
        <dbReference type="Ensembl" id="ENSGACP00000044658.1"/>
    </source>
</evidence>